<dbReference type="EMBL" id="QSHO01000009">
    <property type="protein sequence ID" value="RHC16361.1"/>
    <property type="molecule type" value="Genomic_DNA"/>
</dbReference>
<dbReference type="EMBL" id="QSFP01000011">
    <property type="protein sequence ID" value="RHA66697.1"/>
    <property type="molecule type" value="Genomic_DNA"/>
</dbReference>
<dbReference type="OrthoDB" id="2054565at2"/>
<name>A0A1Q6SKV7_9FIRM</name>
<evidence type="ECO:0000313" key="8">
    <source>
        <dbReference type="Proteomes" id="UP000284465"/>
    </source>
</evidence>
<dbReference type="EMBL" id="QRQN01000002">
    <property type="protein sequence ID" value="RHN11439.1"/>
    <property type="molecule type" value="Genomic_DNA"/>
</dbReference>
<dbReference type="EMBL" id="QRID01000001">
    <property type="protein sequence ID" value="RHG30766.1"/>
    <property type="molecule type" value="Genomic_DNA"/>
</dbReference>
<proteinExistence type="predicted"/>
<sequence>MGTQKMQGDDNSMEQKIDKEVFDKFFTESYCPVDYTTVKEEFEQIASVGNDIFTGSYEARNLNRENFILYLTSEAYCDFEAAVQEAMDDLNPEILDAVMDVTENTPDGDEITEKYWDTQRTLLKEFLEQLYDEVISTWR</sequence>
<reference evidence="5 6" key="1">
    <citation type="submission" date="2018-08" db="EMBL/GenBank/DDBJ databases">
        <title>A genome reference for cultivated species of the human gut microbiota.</title>
        <authorList>
            <person name="Zou Y."/>
            <person name="Xue W."/>
            <person name="Luo G."/>
        </authorList>
    </citation>
    <scope>NUCLEOTIDE SEQUENCE [LARGE SCALE GENOMIC DNA]</scope>
    <source>
        <strain evidence="4 6">AF31-21AC</strain>
        <strain evidence="3 7">AM22-21LB</strain>
        <strain evidence="2 5">AM37-1AC</strain>
        <strain evidence="1 8">AM43-11</strain>
    </source>
</reference>
<evidence type="ECO:0000313" key="5">
    <source>
        <dbReference type="Proteomes" id="UP000283513"/>
    </source>
</evidence>
<dbReference type="Proteomes" id="UP000284051">
    <property type="component" value="Unassembled WGS sequence"/>
</dbReference>
<protein>
    <submittedName>
        <fullName evidence="3">Uncharacterized protein</fullName>
    </submittedName>
</protein>
<evidence type="ECO:0000313" key="3">
    <source>
        <dbReference type="EMBL" id="RHG30766.1"/>
    </source>
</evidence>
<evidence type="ECO:0000313" key="7">
    <source>
        <dbReference type="Proteomes" id="UP000284051"/>
    </source>
</evidence>
<evidence type="ECO:0000313" key="4">
    <source>
        <dbReference type="EMBL" id="RHN11439.1"/>
    </source>
</evidence>
<organism evidence="3 7">
    <name type="scientific">Roseburia intestinalis</name>
    <dbReference type="NCBI Taxonomy" id="166486"/>
    <lineage>
        <taxon>Bacteria</taxon>
        <taxon>Bacillati</taxon>
        <taxon>Bacillota</taxon>
        <taxon>Clostridia</taxon>
        <taxon>Lachnospirales</taxon>
        <taxon>Lachnospiraceae</taxon>
        <taxon>Roseburia</taxon>
    </lineage>
</organism>
<accession>A0A1Q6SKV7</accession>
<comment type="caution">
    <text evidence="3">The sequence shown here is derived from an EMBL/GenBank/DDBJ whole genome shotgun (WGS) entry which is preliminary data.</text>
</comment>
<dbReference type="Proteomes" id="UP000283513">
    <property type="component" value="Unassembled WGS sequence"/>
</dbReference>
<dbReference type="Proteomes" id="UP000283586">
    <property type="component" value="Unassembled WGS sequence"/>
</dbReference>
<dbReference type="AlphaFoldDB" id="A0A1Q6SKV7"/>
<gene>
    <name evidence="3" type="ORF">DW264_00490</name>
    <name evidence="2" type="ORF">DW856_11250</name>
    <name evidence="1" type="ORF">DW927_10635</name>
    <name evidence="4" type="ORF">DWZ31_02200</name>
</gene>
<evidence type="ECO:0000313" key="6">
    <source>
        <dbReference type="Proteomes" id="UP000283586"/>
    </source>
</evidence>
<evidence type="ECO:0000313" key="1">
    <source>
        <dbReference type="EMBL" id="RHA66697.1"/>
    </source>
</evidence>
<dbReference type="Proteomes" id="UP000284465">
    <property type="component" value="Unassembled WGS sequence"/>
</dbReference>
<evidence type="ECO:0000313" key="2">
    <source>
        <dbReference type="EMBL" id="RHC16361.1"/>
    </source>
</evidence>